<evidence type="ECO:0000259" key="3">
    <source>
        <dbReference type="SMART" id="SM00479"/>
    </source>
</evidence>
<keyword evidence="4" id="KW-0378">Hydrolase</keyword>
<dbReference type="CDD" id="cd06127">
    <property type="entry name" value="DEDDh"/>
    <property type="match status" value="1"/>
</dbReference>
<dbReference type="Proteomes" id="UP000298225">
    <property type="component" value="Unassembled WGS sequence"/>
</dbReference>
<dbReference type="GO" id="GO:0008408">
    <property type="term" value="F:3'-5' exonuclease activity"/>
    <property type="evidence" value="ECO:0007669"/>
    <property type="project" value="TreeGrafter"/>
</dbReference>
<evidence type="ECO:0000256" key="1">
    <source>
        <dbReference type="ARBA" id="ARBA00025483"/>
    </source>
</evidence>
<sequence length="322" mass="36399">MHSPIASDRVHSGAHGARFHLLTMNMTNPLTLAEMAAALEQSPDYRVLRRLIPRSEFATSNGEAVKTALLLDVETTGLNPAHDQIIELGMVKFAYLPDGRTTRVLDTFSCFNQPSVPIPAEVTALTGITDEMVDGHSLDPDRVAAFAADAVVVIAHNAAFDRKFIERCCPSFEHRAWACSVSEIEWRNHGFEGSRLPYLLMKAGLFHEAHRAVDDCLALLEILALQLPHHNQTVRSTLLERARRKTIRIWAEHSPFELKDELKRRGYRWSDGTDGRPKSWYIDVDDGDQNAEIEFLQKTIYLRELEPRIQSLTAFNRFSVRG</sequence>
<dbReference type="OrthoDB" id="7427781at2"/>
<organism evidence="4 7">
    <name type="scientific">Bradyrhizobium frederickii</name>
    <dbReference type="NCBI Taxonomy" id="2560054"/>
    <lineage>
        <taxon>Bacteria</taxon>
        <taxon>Pseudomonadati</taxon>
        <taxon>Pseudomonadota</taxon>
        <taxon>Alphaproteobacteria</taxon>
        <taxon>Hyphomicrobiales</taxon>
        <taxon>Nitrobacteraceae</taxon>
        <taxon>Bradyrhizobium</taxon>
    </lineage>
</organism>
<dbReference type="Pfam" id="PF00929">
    <property type="entry name" value="RNase_T"/>
    <property type="match status" value="1"/>
</dbReference>
<gene>
    <name evidence="5" type="ORF">E4K64_32940</name>
    <name evidence="4" type="ORF">E4K66_27475</name>
</gene>
<keyword evidence="7" id="KW-1185">Reference proteome</keyword>
<dbReference type="PANTHER" id="PTHR30231:SF37">
    <property type="entry name" value="EXODEOXYRIBONUCLEASE 10"/>
    <property type="match status" value="1"/>
</dbReference>
<evidence type="ECO:0000313" key="7">
    <source>
        <dbReference type="Proteomes" id="UP000298225"/>
    </source>
</evidence>
<dbReference type="PANTHER" id="PTHR30231">
    <property type="entry name" value="DNA POLYMERASE III SUBUNIT EPSILON"/>
    <property type="match status" value="1"/>
</dbReference>
<comment type="subunit">
    <text evidence="2">DNA polymerase III contains a core (composed of alpha, epsilon and theta chains) that associates with a tau subunit. This core dimerizes to form the POLIII' complex. PolIII' associates with the gamma complex (composed of gamma, delta, delta', psi and chi chains) and with the beta chain to form the complete DNA polymerase III complex.</text>
</comment>
<dbReference type="EMBL" id="SPQS01000026">
    <property type="protein sequence ID" value="TFV69516.1"/>
    <property type="molecule type" value="Genomic_DNA"/>
</dbReference>
<dbReference type="GO" id="GO:0003676">
    <property type="term" value="F:nucleic acid binding"/>
    <property type="evidence" value="ECO:0007669"/>
    <property type="project" value="InterPro"/>
</dbReference>
<keyword evidence="4" id="KW-0540">Nuclease</keyword>
<name>A0A4Y9KZQ2_9BRAD</name>
<comment type="caution">
    <text evidence="4">The sequence shown here is derived from an EMBL/GenBank/DDBJ whole genome shotgun (WGS) entry which is preliminary data.</text>
</comment>
<proteinExistence type="predicted"/>
<comment type="function">
    <text evidence="1">DNA polymerase III is a complex, multichain enzyme responsible for most of the replicative synthesis in bacteria. The epsilon subunit contain the editing function and is a proofreading 3'-5' exonuclease.</text>
</comment>
<reference evidence="5 6" key="2">
    <citation type="submission" date="2019-03" db="EMBL/GenBank/DDBJ databases">
        <title>Bradyrhizobium strains diversity.</title>
        <authorList>
            <person name="Urquiaga M.C.O."/>
            <person name="Hungria M."/>
            <person name="Delamuta J.R.M."/>
            <person name="Klepa M.S."/>
        </authorList>
    </citation>
    <scope>NUCLEOTIDE SEQUENCE [LARGE SCALE GENOMIC DNA]</scope>
    <source>
        <strain evidence="5 6">CNPSo 3426</strain>
    </source>
</reference>
<evidence type="ECO:0000313" key="4">
    <source>
        <dbReference type="EMBL" id="TFV35263.1"/>
    </source>
</evidence>
<dbReference type="NCBIfam" id="NF006615">
    <property type="entry name" value="PRK09182.1"/>
    <property type="match status" value="1"/>
</dbReference>
<feature type="domain" description="Exonuclease" evidence="3">
    <location>
        <begin position="67"/>
        <end position="232"/>
    </location>
</feature>
<dbReference type="SMART" id="SM00479">
    <property type="entry name" value="EXOIII"/>
    <property type="match status" value="1"/>
</dbReference>
<dbReference type="InterPro" id="IPR036397">
    <property type="entry name" value="RNaseH_sf"/>
</dbReference>
<dbReference type="Proteomes" id="UP000297700">
    <property type="component" value="Unassembled WGS sequence"/>
</dbReference>
<dbReference type="EMBL" id="SPQU01000015">
    <property type="protein sequence ID" value="TFV35263.1"/>
    <property type="molecule type" value="Genomic_DNA"/>
</dbReference>
<dbReference type="InterPro" id="IPR013520">
    <property type="entry name" value="Ribonucl_H"/>
</dbReference>
<accession>A0A4Y9KZQ2</accession>
<accession>A0A4Y9NRC0</accession>
<dbReference type="GO" id="GO:0045004">
    <property type="term" value="P:DNA replication proofreading"/>
    <property type="evidence" value="ECO:0007669"/>
    <property type="project" value="TreeGrafter"/>
</dbReference>
<keyword evidence="4" id="KW-0269">Exonuclease</keyword>
<dbReference type="GO" id="GO:0005829">
    <property type="term" value="C:cytosol"/>
    <property type="evidence" value="ECO:0007669"/>
    <property type="project" value="TreeGrafter"/>
</dbReference>
<evidence type="ECO:0000313" key="5">
    <source>
        <dbReference type="EMBL" id="TFV69516.1"/>
    </source>
</evidence>
<protein>
    <submittedName>
        <fullName evidence="4">3'-5' exonuclease</fullName>
    </submittedName>
</protein>
<evidence type="ECO:0000256" key="2">
    <source>
        <dbReference type="ARBA" id="ARBA00026073"/>
    </source>
</evidence>
<dbReference type="AlphaFoldDB" id="A0A4Y9KZQ2"/>
<evidence type="ECO:0000313" key="6">
    <source>
        <dbReference type="Proteomes" id="UP000297700"/>
    </source>
</evidence>
<dbReference type="InterPro" id="IPR012337">
    <property type="entry name" value="RNaseH-like_sf"/>
</dbReference>
<dbReference type="SUPFAM" id="SSF53098">
    <property type="entry name" value="Ribonuclease H-like"/>
    <property type="match status" value="1"/>
</dbReference>
<reference evidence="4 7" key="1">
    <citation type="submission" date="2019-03" db="EMBL/GenBank/DDBJ databases">
        <title>Bradyrhizobium strains diversity isolated from Chamaecrista fasciculata.</title>
        <authorList>
            <person name="Urquiaga M.C.O."/>
            <person name="Hungria M."/>
            <person name="Delamuta J.R.M."/>
        </authorList>
    </citation>
    <scope>NUCLEOTIDE SEQUENCE [LARGE SCALE GENOMIC DNA]</scope>
    <source>
        <strain evidence="4 7">CNPSo 3424</strain>
    </source>
</reference>
<dbReference type="FunFam" id="3.30.420.10:FF:000045">
    <property type="entry name" value="3'-5' exonuclease DinG"/>
    <property type="match status" value="1"/>
</dbReference>
<dbReference type="Gene3D" id="3.30.420.10">
    <property type="entry name" value="Ribonuclease H-like superfamily/Ribonuclease H"/>
    <property type="match status" value="1"/>
</dbReference>